<dbReference type="Proteomes" id="UP000186922">
    <property type="component" value="Unassembled WGS sequence"/>
</dbReference>
<comment type="caution">
    <text evidence="1">The sequence shown here is derived from an EMBL/GenBank/DDBJ whole genome shotgun (WGS) entry which is preliminary data.</text>
</comment>
<evidence type="ECO:0000313" key="2">
    <source>
        <dbReference type="Proteomes" id="UP000186922"/>
    </source>
</evidence>
<dbReference type="AlphaFoldDB" id="A0A1D1UYU5"/>
<keyword evidence="2" id="KW-1185">Reference proteome</keyword>
<accession>A0A1D1UYU5</accession>
<protein>
    <submittedName>
        <fullName evidence="1">Uncharacterized protein</fullName>
    </submittedName>
</protein>
<dbReference type="EMBL" id="BDGG01000002">
    <property type="protein sequence ID" value="GAU92527.1"/>
    <property type="molecule type" value="Genomic_DNA"/>
</dbReference>
<name>A0A1D1UYU5_RAMVA</name>
<reference evidence="1 2" key="1">
    <citation type="journal article" date="2016" name="Nat. Commun.">
        <title>Extremotolerant tardigrade genome and improved radiotolerance of human cultured cells by tardigrade-unique protein.</title>
        <authorList>
            <person name="Hashimoto T."/>
            <person name="Horikawa D.D."/>
            <person name="Saito Y."/>
            <person name="Kuwahara H."/>
            <person name="Kozuka-Hata H."/>
            <person name="Shin-I T."/>
            <person name="Minakuchi Y."/>
            <person name="Ohishi K."/>
            <person name="Motoyama A."/>
            <person name="Aizu T."/>
            <person name="Enomoto A."/>
            <person name="Kondo K."/>
            <person name="Tanaka S."/>
            <person name="Hara Y."/>
            <person name="Koshikawa S."/>
            <person name="Sagara H."/>
            <person name="Miura T."/>
            <person name="Yokobori S."/>
            <person name="Miyagawa K."/>
            <person name="Suzuki Y."/>
            <person name="Kubo T."/>
            <person name="Oyama M."/>
            <person name="Kohara Y."/>
            <person name="Fujiyama A."/>
            <person name="Arakawa K."/>
            <person name="Katayama T."/>
            <person name="Toyoda A."/>
            <person name="Kunieda T."/>
        </authorList>
    </citation>
    <scope>NUCLEOTIDE SEQUENCE [LARGE SCALE GENOMIC DNA]</scope>
    <source>
        <strain evidence="1 2">YOKOZUNA-1</strain>
    </source>
</reference>
<sequence>MGHTLGHVLAQEVNRCLFIELEFDDDPHHLRNRTTRIPTKRRTTGEVLWQRLAPDGQ</sequence>
<organism evidence="1 2">
    <name type="scientific">Ramazzottius varieornatus</name>
    <name type="common">Water bear</name>
    <name type="synonym">Tardigrade</name>
    <dbReference type="NCBI Taxonomy" id="947166"/>
    <lineage>
        <taxon>Eukaryota</taxon>
        <taxon>Metazoa</taxon>
        <taxon>Ecdysozoa</taxon>
        <taxon>Tardigrada</taxon>
        <taxon>Eutardigrada</taxon>
        <taxon>Parachela</taxon>
        <taxon>Hypsibioidea</taxon>
        <taxon>Ramazzottiidae</taxon>
        <taxon>Ramazzottius</taxon>
    </lineage>
</organism>
<proteinExistence type="predicted"/>
<gene>
    <name evidence="1" type="primary">RvY_04598-1</name>
    <name evidence="1" type="synonym">RvY_04598.1</name>
    <name evidence="1" type="ORF">RvY_04598</name>
</gene>
<evidence type="ECO:0000313" key="1">
    <source>
        <dbReference type="EMBL" id="GAU92527.1"/>
    </source>
</evidence>